<dbReference type="Proteomes" id="UP000271624">
    <property type="component" value="Unassembled WGS sequence"/>
</dbReference>
<keyword evidence="2" id="KW-1185">Reference proteome</keyword>
<evidence type="ECO:0000313" key="1">
    <source>
        <dbReference type="EMBL" id="RUS93955.1"/>
    </source>
</evidence>
<dbReference type="EMBL" id="RSCL01000053">
    <property type="protein sequence ID" value="RUS93955.1"/>
    <property type="molecule type" value="Genomic_DNA"/>
</dbReference>
<sequence>MSKKLSSQEDIIMRADILAALMSNLEREIKQIAESGPLAPADSWILRYQVKGKSDIYWYYKLQCKEAVFPEQGDPKKFSKYKHLGKPGSAAYNEAVICLARRAKIDALERMINTIKQGWLDLYEEKEKNENRKYSRNKTAN</sequence>
<dbReference type="OrthoDB" id="464286at2"/>
<evidence type="ECO:0000313" key="2">
    <source>
        <dbReference type="Proteomes" id="UP000271624"/>
    </source>
</evidence>
<protein>
    <submittedName>
        <fullName evidence="1">Uncharacterized protein</fullName>
    </submittedName>
</protein>
<dbReference type="RefSeq" id="WP_127087408.1">
    <property type="nucleotide sequence ID" value="NZ_RSCL01000053.1"/>
</dbReference>
<organism evidence="1 2">
    <name type="scientific">Dulcicalothrix desertica PCC 7102</name>
    <dbReference type="NCBI Taxonomy" id="232991"/>
    <lineage>
        <taxon>Bacteria</taxon>
        <taxon>Bacillati</taxon>
        <taxon>Cyanobacteriota</taxon>
        <taxon>Cyanophyceae</taxon>
        <taxon>Nostocales</taxon>
        <taxon>Calotrichaceae</taxon>
        <taxon>Dulcicalothrix</taxon>
    </lineage>
</organism>
<name>A0A3S1I979_9CYAN</name>
<gene>
    <name evidence="1" type="ORF">DSM106972_094920</name>
</gene>
<accession>A0A3S1I979</accession>
<dbReference type="AlphaFoldDB" id="A0A3S1I979"/>
<reference evidence="1" key="1">
    <citation type="submission" date="2018-12" db="EMBL/GenBank/DDBJ databases">
        <authorList>
            <person name="Will S."/>
            <person name="Neumann-Schaal M."/>
            <person name="Henke P."/>
        </authorList>
    </citation>
    <scope>NUCLEOTIDE SEQUENCE</scope>
    <source>
        <strain evidence="1">PCC 7102</strain>
    </source>
</reference>
<proteinExistence type="predicted"/>
<comment type="caution">
    <text evidence="1">The sequence shown here is derived from an EMBL/GenBank/DDBJ whole genome shotgun (WGS) entry which is preliminary data.</text>
</comment>
<reference evidence="1" key="2">
    <citation type="journal article" date="2019" name="Genome Biol. Evol.">
        <title>Day and night: Metabolic profiles and evolutionary relationships of six axenic non-marine cyanobacteria.</title>
        <authorList>
            <person name="Will S.E."/>
            <person name="Henke P."/>
            <person name="Boedeker C."/>
            <person name="Huang S."/>
            <person name="Brinkmann H."/>
            <person name="Rohde M."/>
            <person name="Jarek M."/>
            <person name="Friedl T."/>
            <person name="Seufert S."/>
            <person name="Schumacher M."/>
            <person name="Overmann J."/>
            <person name="Neumann-Schaal M."/>
            <person name="Petersen J."/>
        </authorList>
    </citation>
    <scope>NUCLEOTIDE SEQUENCE [LARGE SCALE GENOMIC DNA]</scope>
    <source>
        <strain evidence="1">PCC 7102</strain>
    </source>
</reference>